<proteinExistence type="predicted"/>
<feature type="non-terminal residue" evidence="1">
    <location>
        <position position="54"/>
    </location>
</feature>
<dbReference type="Proteomes" id="UP001186974">
    <property type="component" value="Unassembled WGS sequence"/>
</dbReference>
<protein>
    <submittedName>
        <fullName evidence="1">Uncharacterized protein</fullName>
    </submittedName>
</protein>
<comment type="caution">
    <text evidence="1">The sequence shown here is derived from an EMBL/GenBank/DDBJ whole genome shotgun (WGS) entry which is preliminary data.</text>
</comment>
<keyword evidence="2" id="KW-1185">Reference proteome</keyword>
<organism evidence="1 2">
    <name type="scientific">Coniosporium uncinatum</name>
    <dbReference type="NCBI Taxonomy" id="93489"/>
    <lineage>
        <taxon>Eukaryota</taxon>
        <taxon>Fungi</taxon>
        <taxon>Dikarya</taxon>
        <taxon>Ascomycota</taxon>
        <taxon>Pezizomycotina</taxon>
        <taxon>Dothideomycetes</taxon>
        <taxon>Dothideomycetes incertae sedis</taxon>
        <taxon>Coniosporium</taxon>
    </lineage>
</organism>
<reference evidence="1" key="1">
    <citation type="submission" date="2024-09" db="EMBL/GenBank/DDBJ databases">
        <title>Black Yeasts Isolated from many extreme environments.</title>
        <authorList>
            <person name="Coleine C."/>
            <person name="Stajich J.E."/>
            <person name="Selbmann L."/>
        </authorList>
    </citation>
    <scope>NUCLEOTIDE SEQUENCE</scope>
    <source>
        <strain evidence="1">CCFEE 5737</strain>
    </source>
</reference>
<name>A0ACC3CUX2_9PEZI</name>
<evidence type="ECO:0000313" key="1">
    <source>
        <dbReference type="EMBL" id="KAK3044767.1"/>
    </source>
</evidence>
<accession>A0ACC3CUX2</accession>
<gene>
    <name evidence="1" type="ORF">LTS18_000410</name>
</gene>
<evidence type="ECO:0000313" key="2">
    <source>
        <dbReference type="Proteomes" id="UP001186974"/>
    </source>
</evidence>
<dbReference type="EMBL" id="JAWDJW010011487">
    <property type="protein sequence ID" value="KAK3044767.1"/>
    <property type="molecule type" value="Genomic_DNA"/>
</dbReference>
<sequence length="54" mass="5682">MAEDKIEKGDQVSWNWGGGAPGGEVAEVAKEGEIAIESERGNTIKKNADPEDPA</sequence>